<protein>
    <submittedName>
        <fullName evidence="1">Uncharacterized protein</fullName>
    </submittedName>
</protein>
<dbReference type="Proteomes" id="UP001165041">
    <property type="component" value="Unassembled WGS sequence"/>
</dbReference>
<accession>A0A9W6Q5U2</accession>
<evidence type="ECO:0000313" key="1">
    <source>
        <dbReference type="EMBL" id="GLW70770.1"/>
    </source>
</evidence>
<organism evidence="1 2">
    <name type="scientific">Kitasatospora phosalacinea</name>
    <dbReference type="NCBI Taxonomy" id="2065"/>
    <lineage>
        <taxon>Bacteria</taxon>
        <taxon>Bacillati</taxon>
        <taxon>Actinomycetota</taxon>
        <taxon>Actinomycetes</taxon>
        <taxon>Kitasatosporales</taxon>
        <taxon>Streptomycetaceae</taxon>
        <taxon>Kitasatospora</taxon>
    </lineage>
</organism>
<comment type="caution">
    <text evidence="1">The sequence shown here is derived from an EMBL/GenBank/DDBJ whole genome shotgun (WGS) entry which is preliminary data.</text>
</comment>
<reference evidence="1" key="1">
    <citation type="submission" date="2023-02" db="EMBL/GenBank/DDBJ databases">
        <title>Kitasatospora phosalacinea NBRC 14627.</title>
        <authorList>
            <person name="Ichikawa N."/>
            <person name="Sato H."/>
            <person name="Tonouchi N."/>
        </authorList>
    </citation>
    <scope>NUCLEOTIDE SEQUENCE</scope>
    <source>
        <strain evidence="1">NBRC 14627</strain>
    </source>
</reference>
<name>A0A9W6Q5U2_9ACTN</name>
<proteinExistence type="predicted"/>
<dbReference type="EMBL" id="BSSA01000009">
    <property type="protein sequence ID" value="GLW70770.1"/>
    <property type="molecule type" value="Genomic_DNA"/>
</dbReference>
<evidence type="ECO:0000313" key="2">
    <source>
        <dbReference type="Proteomes" id="UP001165041"/>
    </source>
</evidence>
<sequence length="393" mass="43797">MRIAPVRRSAADGRLTLSCEVSHKDGTVPDLLWYRVHSRHEEYLTDVMDPFLLAALFVAMRKGEDLHVEGPVTAQLLENLEEFQAAWVQWRPEKYTAVRLTADREVPNRDRSAGRSALQTFSGGVDSAYTTIRHVKKAAGRGSYELTGAVMVHGFDIPLEEVEAYDTLYTRSIPLLQGVGVELLPVTTNFRKLWHSDLRYWEDAFATGMASVLTLFSGRFEHGIVASSEPYGSLVLPWGSNPMTDWMMSGGRMRIHHDAAGVERSDKVAALAKLWPNGADNLRVCWQGEHKDRNCCRCEKCIRTILNFKVSGSPLPASFPLDVTPDQIMSLRGLSEAHVNPLRQILVTARRRGLTDEWVTALADCITANEDEIARGITYEGGFPQLALTGDEA</sequence>
<dbReference type="RefSeq" id="WP_285736590.1">
    <property type="nucleotide sequence ID" value="NZ_BSSA01000009.1"/>
</dbReference>
<dbReference type="AlphaFoldDB" id="A0A9W6Q5U2"/>
<gene>
    <name evidence="1" type="ORF">Kpho02_30690</name>
</gene>